<dbReference type="EMBL" id="JMCB01000001">
    <property type="protein sequence ID" value="KFE71763.1"/>
    <property type="molecule type" value="Genomic_DNA"/>
</dbReference>
<name>A0A085WVQ0_9BACT</name>
<sequence>MGPLIVPHFLPYTRAAMRLTRVLCALPLVTAVACLSTPPVHDRALLNNELCVQQLNINDLERAEVYCDLGLEFSPTYADLWVNKGLIKLKAGDTGKAKEFFIKALRYNNEQAQAYQNLGYIYLQEGAYGKAHDNFQRALKVNPDYLEARYNLGLAYLKMEKNEQAKKEFRTIIAVDPNIADAHHSLGVLAYSEGKFEEAAEHIGRAVQLSPDVASFWHDYGATLMELARFAEAKDAFATCVTLDQKNPQCLNNLAIAQRKAALTDSAFKEIKDTNTAENTPASLYVLAKQQAEQGLVDQEERTYKKCVRLDGKYAPCHYGLFKIYADAKKKDAATIACKNFLKYGTADEFPSEIETCEKYLSDGTF</sequence>
<dbReference type="Pfam" id="PF13181">
    <property type="entry name" value="TPR_8"/>
    <property type="match status" value="2"/>
</dbReference>
<dbReference type="Proteomes" id="UP000028725">
    <property type="component" value="Unassembled WGS sequence"/>
</dbReference>
<dbReference type="SUPFAM" id="SSF48452">
    <property type="entry name" value="TPR-like"/>
    <property type="match status" value="1"/>
</dbReference>
<reference evidence="4 5" key="1">
    <citation type="submission" date="2014-04" db="EMBL/GenBank/DDBJ databases">
        <title>Genome assembly of Hyalangium minutum DSM 14724.</title>
        <authorList>
            <person name="Sharma G."/>
            <person name="Subramanian S."/>
        </authorList>
    </citation>
    <scope>NUCLEOTIDE SEQUENCE [LARGE SCALE GENOMIC DNA]</scope>
    <source>
        <strain evidence="4 5">DSM 14724</strain>
    </source>
</reference>
<protein>
    <submittedName>
        <fullName evidence="4">Uncharacterized protein</fullName>
    </submittedName>
</protein>
<evidence type="ECO:0000256" key="3">
    <source>
        <dbReference type="PROSITE-ProRule" id="PRU00339"/>
    </source>
</evidence>
<gene>
    <name evidence="4" type="ORF">DB31_0024</name>
</gene>
<dbReference type="Pfam" id="PF07719">
    <property type="entry name" value="TPR_2"/>
    <property type="match status" value="1"/>
</dbReference>
<dbReference type="InterPro" id="IPR013105">
    <property type="entry name" value="TPR_2"/>
</dbReference>
<dbReference type="AlphaFoldDB" id="A0A085WVQ0"/>
<keyword evidence="1" id="KW-0677">Repeat</keyword>
<dbReference type="Pfam" id="PF14559">
    <property type="entry name" value="TPR_19"/>
    <property type="match status" value="1"/>
</dbReference>
<organism evidence="4 5">
    <name type="scientific">Hyalangium minutum</name>
    <dbReference type="NCBI Taxonomy" id="394096"/>
    <lineage>
        <taxon>Bacteria</taxon>
        <taxon>Pseudomonadati</taxon>
        <taxon>Myxococcota</taxon>
        <taxon>Myxococcia</taxon>
        <taxon>Myxococcales</taxon>
        <taxon>Cystobacterineae</taxon>
        <taxon>Archangiaceae</taxon>
        <taxon>Hyalangium</taxon>
    </lineage>
</organism>
<dbReference type="InterPro" id="IPR019734">
    <property type="entry name" value="TPR_rpt"/>
</dbReference>
<evidence type="ECO:0000256" key="1">
    <source>
        <dbReference type="ARBA" id="ARBA00022737"/>
    </source>
</evidence>
<evidence type="ECO:0000313" key="4">
    <source>
        <dbReference type="EMBL" id="KFE71763.1"/>
    </source>
</evidence>
<dbReference type="PROSITE" id="PS50005">
    <property type="entry name" value="TPR"/>
    <property type="match status" value="5"/>
</dbReference>
<keyword evidence="2 3" id="KW-0802">TPR repeat</keyword>
<feature type="repeat" description="TPR" evidence="3">
    <location>
        <begin position="214"/>
        <end position="247"/>
    </location>
</feature>
<keyword evidence="5" id="KW-1185">Reference proteome</keyword>
<evidence type="ECO:0000313" key="5">
    <source>
        <dbReference type="Proteomes" id="UP000028725"/>
    </source>
</evidence>
<dbReference type="InterPro" id="IPR011990">
    <property type="entry name" value="TPR-like_helical_dom_sf"/>
</dbReference>
<dbReference type="PATRIC" id="fig|394096.3.peg.22"/>
<dbReference type="Gene3D" id="1.25.40.10">
    <property type="entry name" value="Tetratricopeptide repeat domain"/>
    <property type="match status" value="3"/>
</dbReference>
<accession>A0A085WVQ0</accession>
<evidence type="ECO:0000256" key="2">
    <source>
        <dbReference type="ARBA" id="ARBA00022803"/>
    </source>
</evidence>
<dbReference type="PANTHER" id="PTHR16193">
    <property type="entry name" value="TETRATRICOPEPTIDE REPEAT PROTEIN 27"/>
    <property type="match status" value="1"/>
</dbReference>
<proteinExistence type="predicted"/>
<feature type="repeat" description="TPR" evidence="3">
    <location>
        <begin position="146"/>
        <end position="179"/>
    </location>
</feature>
<dbReference type="SMART" id="SM00028">
    <property type="entry name" value="TPR"/>
    <property type="match status" value="7"/>
</dbReference>
<dbReference type="PROSITE" id="PS50293">
    <property type="entry name" value="TPR_REGION"/>
    <property type="match status" value="2"/>
</dbReference>
<feature type="repeat" description="TPR" evidence="3">
    <location>
        <begin position="180"/>
        <end position="213"/>
    </location>
</feature>
<feature type="repeat" description="TPR" evidence="3">
    <location>
        <begin position="78"/>
        <end position="111"/>
    </location>
</feature>
<dbReference type="STRING" id="394096.DB31_0024"/>
<feature type="repeat" description="TPR" evidence="3">
    <location>
        <begin position="112"/>
        <end position="145"/>
    </location>
</feature>
<comment type="caution">
    <text evidence="4">The sequence shown here is derived from an EMBL/GenBank/DDBJ whole genome shotgun (WGS) entry which is preliminary data.</text>
</comment>
<dbReference type="PANTHER" id="PTHR16193:SF0">
    <property type="entry name" value="TETRATRICOPEPTIDE REPEAT PROTEIN 27"/>
    <property type="match status" value="1"/>
</dbReference>
<dbReference type="InterPro" id="IPR044244">
    <property type="entry name" value="TTC27/Emw1"/>
</dbReference>